<keyword evidence="6" id="KW-1185">Reference proteome</keyword>
<gene>
    <name evidence="5" type="ORF">GCM10022408_37620</name>
</gene>
<dbReference type="Proteomes" id="UP001500567">
    <property type="component" value="Unassembled WGS sequence"/>
</dbReference>
<dbReference type="InterPro" id="IPR050834">
    <property type="entry name" value="Glycosyltransf_2"/>
</dbReference>
<comment type="similarity">
    <text evidence="1">Belongs to the glycosyltransferase 2 family.</text>
</comment>
<evidence type="ECO:0000259" key="4">
    <source>
        <dbReference type="Pfam" id="PF00535"/>
    </source>
</evidence>
<evidence type="ECO:0000313" key="5">
    <source>
        <dbReference type="EMBL" id="GAA4019964.1"/>
    </source>
</evidence>
<dbReference type="EMBL" id="BAABDJ010000041">
    <property type="protein sequence ID" value="GAA4019964.1"/>
    <property type="molecule type" value="Genomic_DNA"/>
</dbReference>
<evidence type="ECO:0000256" key="3">
    <source>
        <dbReference type="ARBA" id="ARBA00022679"/>
    </source>
</evidence>
<evidence type="ECO:0000256" key="2">
    <source>
        <dbReference type="ARBA" id="ARBA00022676"/>
    </source>
</evidence>
<dbReference type="RefSeq" id="WP_345075168.1">
    <property type="nucleotide sequence ID" value="NZ_BAABDJ010000041.1"/>
</dbReference>
<name>A0ABP7T2J2_9BACT</name>
<dbReference type="InterPro" id="IPR001173">
    <property type="entry name" value="Glyco_trans_2-like"/>
</dbReference>
<dbReference type="PANTHER" id="PTHR43685">
    <property type="entry name" value="GLYCOSYLTRANSFERASE"/>
    <property type="match status" value="1"/>
</dbReference>
<accession>A0ABP7T2J2</accession>
<dbReference type="Gene3D" id="3.90.550.10">
    <property type="entry name" value="Spore Coat Polysaccharide Biosynthesis Protein SpsA, Chain A"/>
    <property type="match status" value="1"/>
</dbReference>
<keyword evidence="3" id="KW-0808">Transferase</keyword>
<dbReference type="CDD" id="cd00761">
    <property type="entry name" value="Glyco_tranf_GTA_type"/>
    <property type="match status" value="1"/>
</dbReference>
<evidence type="ECO:0000256" key="1">
    <source>
        <dbReference type="ARBA" id="ARBA00006739"/>
    </source>
</evidence>
<organism evidence="5 6">
    <name type="scientific">Hymenobacter fastidiosus</name>
    <dbReference type="NCBI Taxonomy" id="486264"/>
    <lineage>
        <taxon>Bacteria</taxon>
        <taxon>Pseudomonadati</taxon>
        <taxon>Bacteroidota</taxon>
        <taxon>Cytophagia</taxon>
        <taxon>Cytophagales</taxon>
        <taxon>Hymenobacteraceae</taxon>
        <taxon>Hymenobacter</taxon>
    </lineage>
</organism>
<dbReference type="PANTHER" id="PTHR43685:SF5">
    <property type="entry name" value="GLYCOSYLTRANSFERASE EPSE-RELATED"/>
    <property type="match status" value="1"/>
</dbReference>
<evidence type="ECO:0000313" key="6">
    <source>
        <dbReference type="Proteomes" id="UP001500567"/>
    </source>
</evidence>
<protein>
    <recommendedName>
        <fullName evidence="4">Glycosyltransferase 2-like domain-containing protein</fullName>
    </recommendedName>
</protein>
<comment type="caution">
    <text evidence="5">The sequence shown here is derived from an EMBL/GenBank/DDBJ whole genome shotgun (WGS) entry which is preliminary data.</text>
</comment>
<keyword evidence="2" id="KW-0328">Glycosyltransferase</keyword>
<feature type="domain" description="Glycosyltransferase 2-like" evidence="4">
    <location>
        <begin position="6"/>
        <end position="124"/>
    </location>
</feature>
<dbReference type="InterPro" id="IPR029044">
    <property type="entry name" value="Nucleotide-diphossugar_trans"/>
</dbReference>
<sequence length="339" mass="39555">MSPRVSILVPVYNVEAYIQETLRSLLRQTFQDFEIVVVNDRSTDQTAERIVALNDPRIRLYTNPQNIGRAGSDNVGMNLVRGELVAKMDGDDLCHPERLARQVAFLDAHPTVDVVGSWVQCFGAGRMLFEYPVQPVDARAMMVFNMTVGNPSVMLRARLWQEQGLRYDDQLRQTEDYDFFGRYLPQLTIANLPEALVQYRVLPHSVRPAVYDERLRVANQIRARLLTTFGVSYSTRELHLHNIISHHPFQLGDIMLEEVHQWLWKIYVSNQESGFANPAAMLRAVAEQWFLTCYLNPDRRHNSWREYYRQPLARHYRLPPRLFAKFAVKNFVLRHLKRS</sequence>
<reference evidence="6" key="1">
    <citation type="journal article" date="2019" name="Int. J. Syst. Evol. Microbiol.">
        <title>The Global Catalogue of Microorganisms (GCM) 10K type strain sequencing project: providing services to taxonomists for standard genome sequencing and annotation.</title>
        <authorList>
            <consortium name="The Broad Institute Genomics Platform"/>
            <consortium name="The Broad Institute Genome Sequencing Center for Infectious Disease"/>
            <person name="Wu L."/>
            <person name="Ma J."/>
        </authorList>
    </citation>
    <scope>NUCLEOTIDE SEQUENCE [LARGE SCALE GENOMIC DNA]</scope>
    <source>
        <strain evidence="6">JCM 17224</strain>
    </source>
</reference>
<dbReference type="Pfam" id="PF00535">
    <property type="entry name" value="Glycos_transf_2"/>
    <property type="match status" value="1"/>
</dbReference>
<proteinExistence type="inferred from homology"/>
<dbReference type="SUPFAM" id="SSF53448">
    <property type="entry name" value="Nucleotide-diphospho-sugar transferases"/>
    <property type="match status" value="1"/>
</dbReference>